<evidence type="ECO:0000313" key="1">
    <source>
        <dbReference type="EMBL" id="HEN41653.1"/>
    </source>
</evidence>
<dbReference type="Pfam" id="PF05136">
    <property type="entry name" value="Phage_portal_2"/>
    <property type="match status" value="1"/>
</dbReference>
<proteinExistence type="predicted"/>
<sequence length="504" mass="56822">MLSWLARKIHPAALDRQAAAVARTARAAIMPKSSGVRMFKAGTADRLSESWNPSGYNVDSALRLGLRRMRNRSREQFYNNEYAKRFYGLLKSNVIGHAGIALQVKALAADGRLDTVGNRAVEKAWKKWCNRGSCDVTRKLSFIDLLKIALETTARDGEVFIRKVKGFPNAFRFALQLLEADLVDENLNTVLANGNKIRMGVEFDSWDAPVAYWILKNHPGDYLYGYTVGTHERIPAEEIIHLYAPEFVRQSRGFPWGHAAMSRLRKIDKYEEAEVTAAYGAAAKMGFYEVDPAADPEEYVGEDGETAEELLSEFDPFTIEKLPPGYKFKAWDPQHPAGNYDPFMSRMLRAVASGFMLSYHSLCNDRGDANYGSQRGGTLEDRDVFKTIQTWLCEWLLEDVFREWLPYAVLTGNCQIPPSDMPRYGDGATWKPRRWDWIDPLKDVTAKIKEMDAGLTTATSIVSEKGEDIEDLYQEKQQEMQLETTYGVTLGTTQKGGESIAITA</sequence>
<dbReference type="AlphaFoldDB" id="A0A831XL27"/>
<comment type="caution">
    <text evidence="1">The sequence shown here is derived from an EMBL/GenBank/DDBJ whole genome shotgun (WGS) entry which is preliminary data.</text>
</comment>
<dbReference type="InterPro" id="IPR006429">
    <property type="entry name" value="Phage_lambda_portal"/>
</dbReference>
<organism evidence="1">
    <name type="scientific">Geobacter metallireducens</name>
    <dbReference type="NCBI Taxonomy" id="28232"/>
    <lineage>
        <taxon>Bacteria</taxon>
        <taxon>Pseudomonadati</taxon>
        <taxon>Thermodesulfobacteriota</taxon>
        <taxon>Desulfuromonadia</taxon>
        <taxon>Geobacterales</taxon>
        <taxon>Geobacteraceae</taxon>
        <taxon>Geobacter</taxon>
    </lineage>
</organism>
<dbReference type="NCBIfam" id="TIGR01539">
    <property type="entry name" value="portal_lambda"/>
    <property type="match status" value="1"/>
</dbReference>
<dbReference type="EMBL" id="DSOV01000016">
    <property type="protein sequence ID" value="HEN41653.1"/>
    <property type="molecule type" value="Genomic_DNA"/>
</dbReference>
<dbReference type="GO" id="GO:0019068">
    <property type="term" value="P:virion assembly"/>
    <property type="evidence" value="ECO:0007669"/>
    <property type="project" value="InterPro"/>
</dbReference>
<dbReference type="GO" id="GO:0005198">
    <property type="term" value="F:structural molecule activity"/>
    <property type="evidence" value="ECO:0007669"/>
    <property type="project" value="InterPro"/>
</dbReference>
<reference evidence="1" key="1">
    <citation type="journal article" date="2020" name="mSystems">
        <title>Genome- and Community-Level Interaction Insights into Carbon Utilization and Element Cycling Functions of Hydrothermarchaeota in Hydrothermal Sediment.</title>
        <authorList>
            <person name="Zhou Z."/>
            <person name="Liu Y."/>
            <person name="Xu W."/>
            <person name="Pan J."/>
            <person name="Luo Z.H."/>
            <person name="Li M."/>
        </authorList>
    </citation>
    <scope>NUCLEOTIDE SEQUENCE [LARGE SCALE GENOMIC DNA]</scope>
    <source>
        <strain evidence="1">SpSt-349</strain>
    </source>
</reference>
<accession>A0A831XL27</accession>
<protein>
    <submittedName>
        <fullName evidence="1">Phage portal protein</fullName>
    </submittedName>
</protein>
<gene>
    <name evidence="1" type="ORF">ENQ87_04625</name>
</gene>
<name>A0A831XL27_GEOME</name>